<accession>A0A1F7Z1V0</accession>
<proteinExistence type="predicted"/>
<comment type="caution">
    <text evidence="1">The sequence shown here is derived from an EMBL/GenBank/DDBJ whole genome shotgun (WGS) entry which is preliminary data.</text>
</comment>
<reference evidence="1 2" key="1">
    <citation type="journal article" date="2016" name="Nat. Commun.">
        <title>Thousands of microbial genomes shed light on interconnected biogeochemical processes in an aquifer system.</title>
        <authorList>
            <person name="Anantharaman K."/>
            <person name="Brown C.T."/>
            <person name="Hug L.A."/>
            <person name="Sharon I."/>
            <person name="Castelle C.J."/>
            <person name="Probst A.J."/>
            <person name="Thomas B.C."/>
            <person name="Singh A."/>
            <person name="Wilkins M.J."/>
            <person name="Karaoz U."/>
            <person name="Brodie E.L."/>
            <person name="Williams K.H."/>
            <person name="Hubbard S.S."/>
            <person name="Banfield J.F."/>
        </authorList>
    </citation>
    <scope>NUCLEOTIDE SEQUENCE [LARGE SCALE GENOMIC DNA]</scope>
</reference>
<name>A0A1F7Z1V0_9BACT</name>
<dbReference type="EMBL" id="MGGP01000008">
    <property type="protein sequence ID" value="OGM33089.1"/>
    <property type="molecule type" value="Genomic_DNA"/>
</dbReference>
<gene>
    <name evidence="1" type="ORF">A2803_02010</name>
</gene>
<dbReference type="AlphaFoldDB" id="A0A1F7Z1V0"/>
<evidence type="ECO:0000313" key="2">
    <source>
        <dbReference type="Proteomes" id="UP000178870"/>
    </source>
</evidence>
<dbReference type="Proteomes" id="UP000178870">
    <property type="component" value="Unassembled WGS sequence"/>
</dbReference>
<sequence length="216" mass="23400">MRKHLSAFAAALLTFTSGGEVYWNVLGMTDSSLEVKKIADNLAAGPSTSVLLTNDNGQVFLSYDGSKNVNVSGYKEDIIEVEEKSAGTISIKVADSGFSIKQRDVTVNTSFPIKVNSRENKLSVETATGEKFLAVLPYEAVTQIIRTNIVSSVVSGSLIEKEEGEVVYAVDGEKQITLFNIFSFAIPIKVEISATTGTVMNVDQPLWYSVVDFLLV</sequence>
<organism evidence="1 2">
    <name type="scientific">Candidatus Woesebacteria bacterium RIFCSPHIGHO2_01_FULL_44_21</name>
    <dbReference type="NCBI Taxonomy" id="1802503"/>
    <lineage>
        <taxon>Bacteria</taxon>
        <taxon>Candidatus Woeseibacteriota</taxon>
    </lineage>
</organism>
<protein>
    <submittedName>
        <fullName evidence="1">Uncharacterized protein</fullName>
    </submittedName>
</protein>
<evidence type="ECO:0000313" key="1">
    <source>
        <dbReference type="EMBL" id="OGM33089.1"/>
    </source>
</evidence>